<gene>
    <name evidence="5" type="ORF">HERILL_LOCUS6809</name>
</gene>
<sequence length="261" mass="30229">MICAVITVIHFVLEIFIPRCGRQTFIISRKGGILVAINNYVYRSNLKRHGRENNKIYWECIHNRSKKCRGRLKTIGDDLYITNAKHNHEPDRKRIDCARMSHTVIYNKFSLIGKSGDSMTYLEKGRVLFIRSQKKNAQLVHNGYIYNKKIALSNGKTTWRCADLLKKKCKAVCITKDNQLVAMRRSHCHDHHWEKIIPKDLYYEEEDLDELIEIRPSESLPITEILKTSQLEIVDGAYKVIVPPLNVKPATSGQPVPKMKN</sequence>
<keyword evidence="3" id="KW-0862">Zinc</keyword>
<protein>
    <recommendedName>
        <fullName evidence="4">FLYWCH-type domain-containing protein</fullName>
    </recommendedName>
</protein>
<reference evidence="5 6" key="1">
    <citation type="submission" date="2020-11" db="EMBL/GenBank/DDBJ databases">
        <authorList>
            <person name="Wallbank WR R."/>
            <person name="Pardo Diaz C."/>
            <person name="Kozak K."/>
            <person name="Martin S."/>
            <person name="Jiggins C."/>
            <person name="Moest M."/>
            <person name="Warren A I."/>
            <person name="Generalovic N T."/>
            <person name="Byers J.R.P. K."/>
            <person name="Montejo-Kovacevich G."/>
            <person name="Yen C E."/>
        </authorList>
    </citation>
    <scope>NUCLEOTIDE SEQUENCE [LARGE SCALE GENOMIC DNA]</scope>
</reference>
<dbReference type="InterPro" id="IPR007588">
    <property type="entry name" value="Znf_FLYWCH"/>
</dbReference>
<keyword evidence="6" id="KW-1185">Reference proteome</keyword>
<dbReference type="InParanoid" id="A0A7R8YSU5"/>
<dbReference type="AlphaFoldDB" id="A0A7R8YSU5"/>
<feature type="domain" description="FLYWCH-type" evidence="4">
    <location>
        <begin position="129"/>
        <end position="189"/>
    </location>
</feature>
<evidence type="ECO:0000256" key="3">
    <source>
        <dbReference type="ARBA" id="ARBA00022833"/>
    </source>
</evidence>
<proteinExistence type="predicted"/>
<dbReference type="PANTHER" id="PTHR31665:SF0">
    <property type="entry name" value="FLYWCH FAMILY MEMBER 2"/>
    <property type="match status" value="1"/>
</dbReference>
<organism evidence="5 6">
    <name type="scientific">Hermetia illucens</name>
    <name type="common">Black soldier fly</name>
    <dbReference type="NCBI Taxonomy" id="343691"/>
    <lineage>
        <taxon>Eukaryota</taxon>
        <taxon>Metazoa</taxon>
        <taxon>Ecdysozoa</taxon>
        <taxon>Arthropoda</taxon>
        <taxon>Hexapoda</taxon>
        <taxon>Insecta</taxon>
        <taxon>Pterygota</taxon>
        <taxon>Neoptera</taxon>
        <taxon>Endopterygota</taxon>
        <taxon>Diptera</taxon>
        <taxon>Brachycera</taxon>
        <taxon>Stratiomyomorpha</taxon>
        <taxon>Stratiomyidae</taxon>
        <taxon>Hermetiinae</taxon>
        <taxon>Hermetia</taxon>
    </lineage>
</organism>
<dbReference type="GO" id="GO:0008270">
    <property type="term" value="F:zinc ion binding"/>
    <property type="evidence" value="ECO:0007669"/>
    <property type="project" value="UniProtKB-KW"/>
</dbReference>
<keyword evidence="1" id="KW-0479">Metal-binding</keyword>
<feature type="domain" description="FLYWCH-type" evidence="4">
    <location>
        <begin position="25"/>
        <end position="88"/>
    </location>
</feature>
<dbReference type="EMBL" id="LR899011">
    <property type="protein sequence ID" value="CAD7083883.1"/>
    <property type="molecule type" value="Genomic_DNA"/>
</dbReference>
<dbReference type="Gene3D" id="2.20.25.240">
    <property type="match status" value="2"/>
</dbReference>
<accession>A0A7R8YSU5</accession>
<dbReference type="Pfam" id="PF04500">
    <property type="entry name" value="FLYWCH"/>
    <property type="match status" value="2"/>
</dbReference>
<dbReference type="PANTHER" id="PTHR31665">
    <property type="entry name" value="FLYWCH FAMILY MEMBER 2-RELATED"/>
    <property type="match status" value="1"/>
</dbReference>
<dbReference type="Proteomes" id="UP000594454">
    <property type="component" value="Chromosome 3"/>
</dbReference>
<dbReference type="InterPro" id="IPR040312">
    <property type="entry name" value="FWCH1/FWCH2"/>
</dbReference>
<evidence type="ECO:0000256" key="1">
    <source>
        <dbReference type="ARBA" id="ARBA00022723"/>
    </source>
</evidence>
<evidence type="ECO:0000313" key="6">
    <source>
        <dbReference type="Proteomes" id="UP000594454"/>
    </source>
</evidence>
<evidence type="ECO:0000313" key="5">
    <source>
        <dbReference type="EMBL" id="CAD7083883.1"/>
    </source>
</evidence>
<keyword evidence="2" id="KW-0863">Zinc-finger</keyword>
<name>A0A7R8YSU5_HERIL</name>
<evidence type="ECO:0000256" key="2">
    <source>
        <dbReference type="ARBA" id="ARBA00022771"/>
    </source>
</evidence>
<evidence type="ECO:0000259" key="4">
    <source>
        <dbReference type="Pfam" id="PF04500"/>
    </source>
</evidence>
<dbReference type="OrthoDB" id="2311693at2759"/>